<dbReference type="PROSITE" id="PS00134">
    <property type="entry name" value="TRYPSIN_HIS"/>
    <property type="match status" value="1"/>
</dbReference>
<evidence type="ECO:0000256" key="2">
    <source>
        <dbReference type="ARBA" id="ARBA00023157"/>
    </source>
</evidence>
<keyword evidence="7" id="KW-1185">Reference proteome</keyword>
<dbReference type="EMBL" id="LT629758">
    <property type="protein sequence ID" value="SDS38655.1"/>
    <property type="molecule type" value="Genomic_DNA"/>
</dbReference>
<dbReference type="AlphaFoldDB" id="A0A1H1RSE3"/>
<evidence type="ECO:0000313" key="6">
    <source>
        <dbReference type="EMBL" id="SDS38655.1"/>
    </source>
</evidence>
<dbReference type="PRINTS" id="PR00722">
    <property type="entry name" value="CHYMOTRYPSIN"/>
</dbReference>
<keyword evidence="3" id="KW-0720">Serine protease</keyword>
<feature type="signal peptide" evidence="4">
    <location>
        <begin position="1"/>
        <end position="28"/>
    </location>
</feature>
<comment type="similarity">
    <text evidence="1">Belongs to the peptidase S1 family.</text>
</comment>
<dbReference type="Proteomes" id="UP000198688">
    <property type="component" value="Chromosome I"/>
</dbReference>
<dbReference type="PROSITE" id="PS50240">
    <property type="entry name" value="TRYPSIN_DOM"/>
    <property type="match status" value="1"/>
</dbReference>
<keyword evidence="2" id="KW-1015">Disulfide bond</keyword>
<protein>
    <submittedName>
        <fullName evidence="6">Trypsin</fullName>
    </submittedName>
</protein>
<evidence type="ECO:0000256" key="4">
    <source>
        <dbReference type="SAM" id="SignalP"/>
    </source>
</evidence>
<dbReference type="CDD" id="cd00190">
    <property type="entry name" value="Tryp_SPc"/>
    <property type="match status" value="1"/>
</dbReference>
<keyword evidence="3" id="KW-0645">Protease</keyword>
<feature type="domain" description="Peptidase S1" evidence="5">
    <location>
        <begin position="52"/>
        <end position="317"/>
    </location>
</feature>
<dbReference type="FunFam" id="2.40.10.10:FF:000068">
    <property type="entry name" value="transmembrane protease serine 2"/>
    <property type="match status" value="1"/>
</dbReference>
<dbReference type="STRING" id="113562.SAMN04489716_0675"/>
<dbReference type="GO" id="GO:0004252">
    <property type="term" value="F:serine-type endopeptidase activity"/>
    <property type="evidence" value="ECO:0007669"/>
    <property type="project" value="InterPro"/>
</dbReference>
<accession>A0A1H1RSE3</accession>
<name>A0A1H1RSE3_9ACTN</name>
<dbReference type="InterPro" id="IPR001254">
    <property type="entry name" value="Trypsin_dom"/>
</dbReference>
<dbReference type="InterPro" id="IPR043504">
    <property type="entry name" value="Peptidase_S1_PA_chymotrypsin"/>
</dbReference>
<dbReference type="GO" id="GO:0006508">
    <property type="term" value="P:proteolysis"/>
    <property type="evidence" value="ECO:0007669"/>
    <property type="project" value="UniProtKB-KW"/>
</dbReference>
<feature type="chain" id="PRO_5039691045" evidence="4">
    <location>
        <begin position="29"/>
        <end position="320"/>
    </location>
</feature>
<dbReference type="PANTHER" id="PTHR24276:SF98">
    <property type="entry name" value="FI18310P1-RELATED"/>
    <property type="match status" value="1"/>
</dbReference>
<dbReference type="InterPro" id="IPR001314">
    <property type="entry name" value="Peptidase_S1A"/>
</dbReference>
<dbReference type="SMART" id="SM00020">
    <property type="entry name" value="Tryp_SPc"/>
    <property type="match status" value="1"/>
</dbReference>
<evidence type="ECO:0000256" key="1">
    <source>
        <dbReference type="ARBA" id="ARBA00007664"/>
    </source>
</evidence>
<evidence type="ECO:0000259" key="5">
    <source>
        <dbReference type="PROSITE" id="PS50240"/>
    </source>
</evidence>
<evidence type="ECO:0000313" key="7">
    <source>
        <dbReference type="Proteomes" id="UP000198688"/>
    </source>
</evidence>
<keyword evidence="3" id="KW-0378">Hydrolase</keyword>
<dbReference type="InterPro" id="IPR033116">
    <property type="entry name" value="TRYPSIN_SER"/>
</dbReference>
<dbReference type="InterPro" id="IPR009003">
    <property type="entry name" value="Peptidase_S1_PA"/>
</dbReference>
<reference evidence="6 7" key="1">
    <citation type="submission" date="2016-10" db="EMBL/GenBank/DDBJ databases">
        <authorList>
            <person name="de Groot N.N."/>
        </authorList>
    </citation>
    <scope>NUCLEOTIDE SEQUENCE [LARGE SCALE GENOMIC DNA]</scope>
    <source>
        <strain evidence="6 7">DSM 43941</strain>
    </source>
</reference>
<dbReference type="PROSITE" id="PS00135">
    <property type="entry name" value="TRYPSIN_SER"/>
    <property type="match status" value="1"/>
</dbReference>
<dbReference type="SUPFAM" id="SSF50494">
    <property type="entry name" value="Trypsin-like serine proteases"/>
    <property type="match status" value="1"/>
</dbReference>
<proteinExistence type="inferred from homology"/>
<gene>
    <name evidence="6" type="ORF">SAMN04489716_0675</name>
</gene>
<organism evidence="6 7">
    <name type="scientific">Actinoplanes derwentensis</name>
    <dbReference type="NCBI Taxonomy" id="113562"/>
    <lineage>
        <taxon>Bacteria</taxon>
        <taxon>Bacillati</taxon>
        <taxon>Actinomycetota</taxon>
        <taxon>Actinomycetes</taxon>
        <taxon>Micromonosporales</taxon>
        <taxon>Micromonosporaceae</taxon>
        <taxon>Actinoplanes</taxon>
    </lineage>
</organism>
<dbReference type="InterPro" id="IPR050430">
    <property type="entry name" value="Peptidase_S1"/>
</dbReference>
<sequence length="320" mass="33457">MHFGDTTLSTRTLALLLAGAGLTLSAAACTSGTTTPAATTTPSNTPSAAATIPAAVTQVRLAADGEYPFQVALLNLKADDDAGEPVGDDLARLTCGGSLLDERHVLTAGHCFDVEAENPPDPLKDFQVVVGRTTLTSRQGQVRRITEVQVHPRYSTRPLRYDVAVLTLDQPVTGITPVVLVPPGDTSLQHDGSLATFTGWGSLKPQRDGDAVELSFTDQMKQAGVPLLADDACQSAYQRPTDHAAPDLQVSLCTSTADQIGHCNGDSGGPLFVTDEGRVVQLGVVSFSPGCGDPRYPSVYARLSNSDINDFIREAAGSAG</sequence>
<dbReference type="Gene3D" id="2.40.10.10">
    <property type="entry name" value="Trypsin-like serine proteases"/>
    <property type="match status" value="1"/>
</dbReference>
<dbReference type="Pfam" id="PF00089">
    <property type="entry name" value="Trypsin"/>
    <property type="match status" value="1"/>
</dbReference>
<dbReference type="InterPro" id="IPR018114">
    <property type="entry name" value="TRYPSIN_HIS"/>
</dbReference>
<evidence type="ECO:0000256" key="3">
    <source>
        <dbReference type="RuleBase" id="RU363034"/>
    </source>
</evidence>
<dbReference type="PANTHER" id="PTHR24276">
    <property type="entry name" value="POLYSERASE-RELATED"/>
    <property type="match status" value="1"/>
</dbReference>
<keyword evidence="4" id="KW-0732">Signal</keyword>